<evidence type="ECO:0000256" key="3">
    <source>
        <dbReference type="ARBA" id="ARBA00022690"/>
    </source>
</evidence>
<sequence>MRVITGILLLGVAFAKRERCGRNARYTKCGTACPLTCDNIENPPDFCGTMCIQGCQCEEGFVQSRTFGCVEPEDCPKSSSHVRRICLDQPDAGFCGGRRMMWNFNRSTGTCHQFRFGGCGGNGNRYRTEEECLEKCKAPPQTVVIKDGRGQLLKSLAGPYDEGTSLVLVCETEGGNPAPVVTWWKNGVLIDDTFSQTSQGLARNELVILKLQRSDFMTELTCQAFNKNLTSINASVKIDLNMKPLYVRITTAQKPINLGEDLTLECETSGSRPEAKIVWWMDNELIKNKRQSLFSRRNGSEGNVTYSSIHLSPGIDDKGKAVICKAENPALPHIDMRDTWILNIHYNVCGKNERYNECGTHCPLTCENYDIPDRMCPDVCDEGCECENGFVRRADGRCVRLEDCRKGQDEIPEVNCNDCPDTGECETLMTRFYYDSEEESCKEFIYGGCGGNTNNFETEEDCKATCRGKVTFLLILD</sequence>
<keyword evidence="5" id="KW-0722">Serine protease inhibitor</keyword>
<dbReference type="PROSITE" id="PS50835">
    <property type="entry name" value="IG_LIKE"/>
    <property type="match status" value="2"/>
</dbReference>
<dbReference type="Gene3D" id="4.10.410.10">
    <property type="entry name" value="Pancreatic trypsin inhibitor Kunitz domain"/>
    <property type="match status" value="2"/>
</dbReference>
<evidence type="ECO:0000259" key="8">
    <source>
        <dbReference type="PROSITE" id="PS50279"/>
    </source>
</evidence>
<evidence type="ECO:0000256" key="5">
    <source>
        <dbReference type="ARBA" id="ARBA00022900"/>
    </source>
</evidence>
<proteinExistence type="predicted"/>
<dbReference type="PANTHER" id="PTHR23278">
    <property type="entry name" value="SIDESTEP PROTEIN"/>
    <property type="match status" value="1"/>
</dbReference>
<evidence type="ECO:0000313" key="10">
    <source>
        <dbReference type="EMBL" id="GBM17492.1"/>
    </source>
</evidence>
<dbReference type="Proteomes" id="UP000499080">
    <property type="component" value="Unassembled WGS sequence"/>
</dbReference>
<keyword evidence="3" id="KW-0646">Protease inhibitor</keyword>
<keyword evidence="6" id="KW-1015">Disulfide bond</keyword>
<dbReference type="SMART" id="SM00131">
    <property type="entry name" value="KU"/>
    <property type="match status" value="2"/>
</dbReference>
<dbReference type="SUPFAM" id="SSF48726">
    <property type="entry name" value="Immunoglobulin"/>
    <property type="match status" value="2"/>
</dbReference>
<evidence type="ECO:0000256" key="7">
    <source>
        <dbReference type="SAM" id="SignalP"/>
    </source>
</evidence>
<dbReference type="FunFam" id="4.10.410.10:FF:000020">
    <property type="entry name" value="Collagen, type VI, alpha 3"/>
    <property type="match status" value="2"/>
</dbReference>
<dbReference type="Pfam" id="PF01826">
    <property type="entry name" value="TIL"/>
    <property type="match status" value="2"/>
</dbReference>
<dbReference type="SUPFAM" id="SSF57567">
    <property type="entry name" value="Serine protease inhibitors"/>
    <property type="match status" value="2"/>
</dbReference>
<dbReference type="Gene3D" id="2.10.25.10">
    <property type="entry name" value="Laminin"/>
    <property type="match status" value="2"/>
</dbReference>
<dbReference type="Gene3D" id="2.60.40.10">
    <property type="entry name" value="Immunoglobulins"/>
    <property type="match status" value="2"/>
</dbReference>
<dbReference type="PROSITE" id="PS00280">
    <property type="entry name" value="BPTI_KUNITZ_1"/>
    <property type="match status" value="2"/>
</dbReference>
<dbReference type="InterPro" id="IPR013162">
    <property type="entry name" value="CD80_C2-set"/>
</dbReference>
<comment type="subcellular location">
    <subcellularLocation>
        <location evidence="1">Secreted</location>
    </subcellularLocation>
</comment>
<comment type="caution">
    <text evidence="10">The sequence shown here is derived from an EMBL/GenBank/DDBJ whole genome shotgun (WGS) entry which is preliminary data.</text>
</comment>
<evidence type="ECO:0000256" key="2">
    <source>
        <dbReference type="ARBA" id="ARBA00022525"/>
    </source>
</evidence>
<protein>
    <recommendedName>
        <fullName evidence="12">Papilin</fullName>
    </recommendedName>
</protein>
<evidence type="ECO:0000313" key="11">
    <source>
        <dbReference type="Proteomes" id="UP000499080"/>
    </source>
</evidence>
<dbReference type="GO" id="GO:0004867">
    <property type="term" value="F:serine-type endopeptidase inhibitor activity"/>
    <property type="evidence" value="ECO:0007669"/>
    <property type="project" value="UniProtKB-KW"/>
</dbReference>
<evidence type="ECO:0000256" key="4">
    <source>
        <dbReference type="ARBA" id="ARBA00022729"/>
    </source>
</evidence>
<keyword evidence="4 7" id="KW-0732">Signal</keyword>
<dbReference type="CDD" id="cd00109">
    <property type="entry name" value="Kunitz-type"/>
    <property type="match status" value="2"/>
</dbReference>
<feature type="domain" description="Ig-like" evidence="9">
    <location>
        <begin position="244"/>
        <end position="328"/>
    </location>
</feature>
<dbReference type="EMBL" id="BGPR01000389">
    <property type="protein sequence ID" value="GBM17492.1"/>
    <property type="molecule type" value="Genomic_DNA"/>
</dbReference>
<dbReference type="InterPro" id="IPR013783">
    <property type="entry name" value="Ig-like_fold"/>
</dbReference>
<dbReference type="InterPro" id="IPR020901">
    <property type="entry name" value="Prtase_inh_Kunz-CS"/>
</dbReference>
<dbReference type="InterPro" id="IPR036880">
    <property type="entry name" value="Kunitz_BPTI_sf"/>
</dbReference>
<accession>A0A4Y2DL20</accession>
<dbReference type="PANTHER" id="PTHR23278:SF19">
    <property type="entry name" value="OBSCURIN"/>
    <property type="match status" value="1"/>
</dbReference>
<dbReference type="Pfam" id="PF13927">
    <property type="entry name" value="Ig_3"/>
    <property type="match status" value="1"/>
</dbReference>
<dbReference type="PRINTS" id="PR00759">
    <property type="entry name" value="BASICPTASE"/>
</dbReference>
<feature type="chain" id="PRO_5021224890" description="Papilin" evidence="7">
    <location>
        <begin position="16"/>
        <end position="477"/>
    </location>
</feature>
<feature type="domain" description="BPTI/Kunitz inhibitor" evidence="8">
    <location>
        <begin position="86"/>
        <end position="136"/>
    </location>
</feature>
<feature type="domain" description="Ig-like" evidence="9">
    <location>
        <begin position="140"/>
        <end position="239"/>
    </location>
</feature>
<dbReference type="InterPro" id="IPR036084">
    <property type="entry name" value="Ser_inhib-like_sf"/>
</dbReference>
<feature type="domain" description="BPTI/Kunitz inhibitor" evidence="8">
    <location>
        <begin position="416"/>
        <end position="466"/>
    </location>
</feature>
<dbReference type="SUPFAM" id="SSF57362">
    <property type="entry name" value="BPTI-like"/>
    <property type="match status" value="2"/>
</dbReference>
<dbReference type="Pfam" id="PF08205">
    <property type="entry name" value="C2-set_2"/>
    <property type="match status" value="1"/>
</dbReference>
<keyword evidence="11" id="KW-1185">Reference proteome</keyword>
<evidence type="ECO:0000256" key="6">
    <source>
        <dbReference type="ARBA" id="ARBA00023157"/>
    </source>
</evidence>
<dbReference type="CDD" id="cd19941">
    <property type="entry name" value="TIL"/>
    <property type="match status" value="2"/>
</dbReference>
<dbReference type="GO" id="GO:0005576">
    <property type="term" value="C:extracellular region"/>
    <property type="evidence" value="ECO:0007669"/>
    <property type="project" value="UniProtKB-SubCell"/>
</dbReference>
<keyword evidence="2" id="KW-0964">Secreted</keyword>
<dbReference type="InterPro" id="IPR002919">
    <property type="entry name" value="TIL_dom"/>
</dbReference>
<dbReference type="InterPro" id="IPR036179">
    <property type="entry name" value="Ig-like_dom_sf"/>
</dbReference>
<dbReference type="AlphaFoldDB" id="A0A4Y2DL20"/>
<evidence type="ECO:0000256" key="1">
    <source>
        <dbReference type="ARBA" id="ARBA00004613"/>
    </source>
</evidence>
<evidence type="ECO:0000259" key="9">
    <source>
        <dbReference type="PROSITE" id="PS50835"/>
    </source>
</evidence>
<gene>
    <name evidence="10" type="ORF">AVEN_193779_1</name>
</gene>
<name>A0A4Y2DL20_ARAVE</name>
<dbReference type="OrthoDB" id="10048737at2759"/>
<dbReference type="CDD" id="cd00096">
    <property type="entry name" value="Ig"/>
    <property type="match status" value="1"/>
</dbReference>
<organism evidence="10 11">
    <name type="scientific">Araneus ventricosus</name>
    <name type="common">Orbweaver spider</name>
    <name type="synonym">Epeira ventricosa</name>
    <dbReference type="NCBI Taxonomy" id="182803"/>
    <lineage>
        <taxon>Eukaryota</taxon>
        <taxon>Metazoa</taxon>
        <taxon>Ecdysozoa</taxon>
        <taxon>Arthropoda</taxon>
        <taxon>Chelicerata</taxon>
        <taxon>Arachnida</taxon>
        <taxon>Araneae</taxon>
        <taxon>Araneomorphae</taxon>
        <taxon>Entelegynae</taxon>
        <taxon>Araneoidea</taxon>
        <taxon>Araneidae</taxon>
        <taxon>Araneus</taxon>
    </lineage>
</organism>
<reference evidence="10 11" key="1">
    <citation type="journal article" date="2019" name="Sci. Rep.">
        <title>Orb-weaving spider Araneus ventricosus genome elucidates the spidroin gene catalogue.</title>
        <authorList>
            <person name="Kono N."/>
            <person name="Nakamura H."/>
            <person name="Ohtoshi R."/>
            <person name="Moran D.A.P."/>
            <person name="Shinohara A."/>
            <person name="Yoshida Y."/>
            <person name="Fujiwara M."/>
            <person name="Mori M."/>
            <person name="Tomita M."/>
            <person name="Arakawa K."/>
        </authorList>
    </citation>
    <scope>NUCLEOTIDE SEQUENCE [LARGE SCALE GENOMIC DNA]</scope>
</reference>
<evidence type="ECO:0008006" key="12">
    <source>
        <dbReference type="Google" id="ProtNLM"/>
    </source>
</evidence>
<dbReference type="PROSITE" id="PS50279">
    <property type="entry name" value="BPTI_KUNITZ_2"/>
    <property type="match status" value="2"/>
</dbReference>
<dbReference type="Pfam" id="PF00014">
    <property type="entry name" value="Kunitz_BPTI"/>
    <property type="match status" value="2"/>
</dbReference>
<dbReference type="InterPro" id="IPR002223">
    <property type="entry name" value="Kunitz_BPTI"/>
</dbReference>
<dbReference type="InterPro" id="IPR007110">
    <property type="entry name" value="Ig-like_dom"/>
</dbReference>
<feature type="signal peptide" evidence="7">
    <location>
        <begin position="1"/>
        <end position="15"/>
    </location>
</feature>